<evidence type="ECO:0000313" key="3">
    <source>
        <dbReference type="Proteomes" id="UP000292958"/>
    </source>
</evidence>
<dbReference type="AlphaFoldDB" id="A0A4Q7YRP9"/>
<dbReference type="Proteomes" id="UP000292958">
    <property type="component" value="Unassembled WGS sequence"/>
</dbReference>
<feature type="region of interest" description="Disordered" evidence="1">
    <location>
        <begin position="1"/>
        <end position="72"/>
    </location>
</feature>
<dbReference type="RefSeq" id="WP_130418292.1">
    <property type="nucleotide sequence ID" value="NZ_SHKW01000001.1"/>
</dbReference>
<keyword evidence="3" id="KW-1185">Reference proteome</keyword>
<feature type="compositionally biased region" description="Basic and acidic residues" evidence="1">
    <location>
        <begin position="19"/>
        <end position="33"/>
    </location>
</feature>
<name>A0A4Q7YRP9_9BACT</name>
<comment type="caution">
    <text evidence="2">The sequence shown here is derived from an EMBL/GenBank/DDBJ whole genome shotgun (WGS) entry which is preliminary data.</text>
</comment>
<protein>
    <submittedName>
        <fullName evidence="2">Uncharacterized protein</fullName>
    </submittedName>
</protein>
<accession>A0A4Q7YRP9</accession>
<sequence>MSENTKNPAAQNKTDSVGEDVHKYGGYAKKDSSDWLGGPQNGNENPGKSTEGDPMVIGKDGMVIGKGGLGHK</sequence>
<organism evidence="2 3">
    <name type="scientific">Edaphobacter modestus</name>
    <dbReference type="NCBI Taxonomy" id="388466"/>
    <lineage>
        <taxon>Bacteria</taxon>
        <taxon>Pseudomonadati</taxon>
        <taxon>Acidobacteriota</taxon>
        <taxon>Terriglobia</taxon>
        <taxon>Terriglobales</taxon>
        <taxon>Acidobacteriaceae</taxon>
        <taxon>Edaphobacter</taxon>
    </lineage>
</organism>
<feature type="compositionally biased region" description="Polar residues" evidence="1">
    <location>
        <begin position="1"/>
        <end position="15"/>
    </location>
</feature>
<evidence type="ECO:0000256" key="1">
    <source>
        <dbReference type="SAM" id="MobiDB-lite"/>
    </source>
</evidence>
<dbReference type="EMBL" id="SHKW01000001">
    <property type="protein sequence ID" value="RZU40190.1"/>
    <property type="molecule type" value="Genomic_DNA"/>
</dbReference>
<reference evidence="2 3" key="1">
    <citation type="submission" date="2019-02" db="EMBL/GenBank/DDBJ databases">
        <title>Genomic Encyclopedia of Archaeal and Bacterial Type Strains, Phase II (KMG-II): from individual species to whole genera.</title>
        <authorList>
            <person name="Goeker M."/>
        </authorList>
    </citation>
    <scope>NUCLEOTIDE SEQUENCE [LARGE SCALE GENOMIC DNA]</scope>
    <source>
        <strain evidence="2 3">DSM 18101</strain>
    </source>
</reference>
<evidence type="ECO:0000313" key="2">
    <source>
        <dbReference type="EMBL" id="RZU40190.1"/>
    </source>
</evidence>
<gene>
    <name evidence="2" type="ORF">BDD14_1629</name>
</gene>
<proteinExistence type="predicted"/>